<evidence type="ECO:0000313" key="3">
    <source>
        <dbReference type="EMBL" id="XCD06443.1"/>
    </source>
</evidence>
<dbReference type="EMBL" id="PP511672">
    <property type="protein sequence ID" value="XCD06443.1"/>
    <property type="molecule type" value="Genomic_DNA"/>
</dbReference>
<dbReference type="EMBL" id="PP511501">
    <property type="protein sequence ID" value="XCD04747.1"/>
    <property type="molecule type" value="Genomic_DNA"/>
</dbReference>
<dbReference type="InterPro" id="IPR056906">
    <property type="entry name" value="ORF2/G2P_dom"/>
</dbReference>
<dbReference type="EMBL" id="PP511870">
    <property type="protein sequence ID" value="XCD08206.1"/>
    <property type="molecule type" value="Genomic_DNA"/>
</dbReference>
<evidence type="ECO:0000313" key="4">
    <source>
        <dbReference type="EMBL" id="XCD08206.1"/>
    </source>
</evidence>
<name>A0AAU8AZG6_9VIRU</name>
<evidence type="ECO:0000313" key="2">
    <source>
        <dbReference type="EMBL" id="XCD04747.1"/>
    </source>
</evidence>
<feature type="domain" description="Replication-associated protein ORF2/G2P" evidence="1">
    <location>
        <begin position="83"/>
        <end position="223"/>
    </location>
</feature>
<evidence type="ECO:0000259" key="1">
    <source>
        <dbReference type="Pfam" id="PF23343"/>
    </source>
</evidence>
<protein>
    <submittedName>
        <fullName evidence="2">Replication initiator protein</fullName>
    </submittedName>
</protein>
<reference evidence="2" key="1">
    <citation type="submission" date="2024-03" db="EMBL/GenBank/DDBJ databases">
        <title>Diverse circular DNA viruses in blood, oral, and fecal samples of captive lemurs.</title>
        <authorList>
            <person name="Paietta E.N."/>
            <person name="Kraberger S."/>
            <person name="Lund M.C."/>
            <person name="Custer J.M."/>
            <person name="Vargas K.M."/>
            <person name="Ehmke E.E."/>
            <person name="Yoder A.D."/>
            <person name="Varsani A."/>
        </authorList>
    </citation>
    <scope>NUCLEOTIDE SEQUENCE</scope>
    <source>
        <strain evidence="2">Duke_24FF_1145</strain>
        <strain evidence="3">Duke_25FS_106</strain>
        <strain evidence="4">Duke_29_45</strain>
    </source>
</reference>
<sequence length="346" mass="41099">MSCYHPLLGVPDYNPITNRPYLTRNKKIKYRIIKTEDYNKDTLLKRDDVILIPCGKCIGCRLDYSREWANRLMLELQYHDSAYFVTLTYDEKHVPKSYYPDPETGEAHESLTLCKRDVQLFMKRLRKAFPDDKIRFYLCGEYGSQTYRPHYHAILFGLHLTDGYPWRYNREEGKNFVYYRSPALERCWSVKDDDGVFRTIGHVEYADVCWDTCAYTARYVTKKLNGKEAKFYEKFRLVAPFSHMSRKPGIGRLYYDDHPEMFEYDFLNISTEKGGLKFKPPKYYERLYELDFPDEAEQRKETRKAMAKAAIALKLEQSTKSYGEILQTAEDVKKSRTKRLRRDGVD</sequence>
<organism evidence="2">
    <name type="scientific">Dulem virus 161</name>
    <dbReference type="NCBI Taxonomy" id="3145638"/>
    <lineage>
        <taxon>Viruses</taxon>
        <taxon>Monodnaviria</taxon>
        <taxon>Sangervirae</taxon>
        <taxon>Phixviricota</taxon>
        <taxon>Malgrandaviricetes</taxon>
        <taxon>Petitvirales</taxon>
        <taxon>Microviridae</taxon>
        <taxon>Microvirus</taxon>
    </lineage>
</organism>
<dbReference type="Pfam" id="PF23343">
    <property type="entry name" value="REP_ORF2-G2P"/>
    <property type="match status" value="1"/>
</dbReference>
<accession>A0AAU8AZG6</accession>
<proteinExistence type="predicted"/>